<evidence type="ECO:0000256" key="2">
    <source>
        <dbReference type="ARBA" id="ARBA00007812"/>
    </source>
</evidence>
<dbReference type="Gene3D" id="3.40.50.970">
    <property type="match status" value="2"/>
</dbReference>
<accession>G8JRB5</accession>
<evidence type="ECO:0000256" key="7">
    <source>
        <dbReference type="ARBA" id="ARBA00023052"/>
    </source>
</evidence>
<dbReference type="InterPro" id="IPR012001">
    <property type="entry name" value="Thiamin_PyroP_enz_TPP-bd_dom"/>
</dbReference>
<dbReference type="eggNOG" id="KOG1184">
    <property type="taxonomic scope" value="Eukaryota"/>
</dbReference>
<dbReference type="GO" id="GO:0004737">
    <property type="term" value="F:pyruvate decarboxylase activity"/>
    <property type="evidence" value="ECO:0007669"/>
    <property type="project" value="UniProtKB-ARBA"/>
</dbReference>
<gene>
    <name evidence="15" type="ordered locus">Ecym_3185</name>
</gene>
<dbReference type="InterPro" id="IPR029035">
    <property type="entry name" value="DHS-like_NAD/FAD-binding_dom"/>
</dbReference>
<dbReference type="Gene3D" id="3.40.50.1220">
    <property type="entry name" value="TPP-binding domain"/>
    <property type="match status" value="1"/>
</dbReference>
<evidence type="ECO:0000256" key="1">
    <source>
        <dbReference type="ARBA" id="ARBA00001964"/>
    </source>
</evidence>
<dbReference type="Proteomes" id="UP000006790">
    <property type="component" value="Chromosome 3"/>
</dbReference>
<protein>
    <recommendedName>
        <fullName evidence="17">Pyruvate decarboxylase</fullName>
    </recommendedName>
</protein>
<keyword evidence="8" id="KW-0456">Lyase</keyword>
<dbReference type="FunFam" id="3.40.50.970:FF:000024">
    <property type="entry name" value="Pyruvate decarboxylase isozyme"/>
    <property type="match status" value="1"/>
</dbReference>
<dbReference type="SUPFAM" id="SSF52518">
    <property type="entry name" value="Thiamin diphosphate-binding fold (THDP-binding)"/>
    <property type="match status" value="2"/>
</dbReference>
<evidence type="ECO:0000259" key="13">
    <source>
        <dbReference type="Pfam" id="PF02775"/>
    </source>
</evidence>
<comment type="cofactor">
    <cofactor evidence="10">
        <name>Mg(2+)</name>
        <dbReference type="ChEBI" id="CHEBI:18420"/>
    </cofactor>
    <text evidence="10">Binds 1 Mg(2+) per subunit.</text>
</comment>
<dbReference type="EMBL" id="CP002499">
    <property type="protein sequence ID" value="AET38684.1"/>
    <property type="molecule type" value="Genomic_DNA"/>
</dbReference>
<dbReference type="RefSeq" id="XP_003645501.1">
    <property type="nucleotide sequence ID" value="XM_003645453.1"/>
</dbReference>
<dbReference type="Pfam" id="PF00205">
    <property type="entry name" value="TPP_enzyme_M"/>
    <property type="match status" value="1"/>
</dbReference>
<dbReference type="GO" id="GO:0000287">
    <property type="term" value="F:magnesium ion binding"/>
    <property type="evidence" value="ECO:0007669"/>
    <property type="project" value="InterPro"/>
</dbReference>
<dbReference type="OMA" id="IREHFHA"/>
<evidence type="ECO:0008006" key="17">
    <source>
        <dbReference type="Google" id="ProtNLM"/>
    </source>
</evidence>
<evidence type="ECO:0000256" key="11">
    <source>
        <dbReference type="RuleBase" id="RU362132"/>
    </source>
</evidence>
<evidence type="ECO:0000313" key="16">
    <source>
        <dbReference type="Proteomes" id="UP000006790"/>
    </source>
</evidence>
<comment type="subunit">
    <text evidence="3">Homotetramer.</text>
</comment>
<dbReference type="InterPro" id="IPR000399">
    <property type="entry name" value="TPP-bd_CS"/>
</dbReference>
<dbReference type="KEGG" id="erc:Ecym_3185"/>
<dbReference type="Pfam" id="PF02775">
    <property type="entry name" value="TPP_enzyme_C"/>
    <property type="match status" value="1"/>
</dbReference>
<dbReference type="InterPro" id="IPR047213">
    <property type="entry name" value="TPP_PYR_PDC_IPDC-like"/>
</dbReference>
<dbReference type="Pfam" id="PF02776">
    <property type="entry name" value="TPP_enzyme_N"/>
    <property type="match status" value="1"/>
</dbReference>
<dbReference type="GO" id="GO:0000949">
    <property type="term" value="P:aromatic amino acid family catabolic process to alcohol via Ehrlich pathway"/>
    <property type="evidence" value="ECO:0007669"/>
    <property type="project" value="TreeGrafter"/>
</dbReference>
<dbReference type="OrthoDB" id="3970464at2759"/>
<evidence type="ECO:0000256" key="3">
    <source>
        <dbReference type="ARBA" id="ARBA00011881"/>
    </source>
</evidence>
<dbReference type="AlphaFoldDB" id="G8JRB5"/>
<dbReference type="PIRSF" id="PIRSF036565">
    <property type="entry name" value="Pyruvt_ip_decrb"/>
    <property type="match status" value="1"/>
</dbReference>
<feature type="domain" description="Thiamine pyrophosphate enzyme TPP-binding" evidence="13">
    <location>
        <begin position="403"/>
        <end position="505"/>
    </location>
</feature>
<dbReference type="PROSITE" id="PS00187">
    <property type="entry name" value="TPP_ENZYMES"/>
    <property type="match status" value="1"/>
</dbReference>
<dbReference type="GeneID" id="11468762"/>
<comment type="similarity">
    <text evidence="2 11">Belongs to the TPP enzyme family.</text>
</comment>
<dbReference type="HOGENOM" id="CLU_013748_0_2_1"/>
<evidence type="ECO:0000256" key="5">
    <source>
        <dbReference type="ARBA" id="ARBA00022793"/>
    </source>
</evidence>
<sequence length="563" mass="61663">MSEISIGRYLFERLNQVGVKTIFGLPGDFNLSLLDKLYEVPGLRWAGNANELNAAYAADGYARVNGMGCLVTTFGVGELSAINGIAGSYAECISVLHVVGVPSTMVQAKRLLLHHTLGDGDFTAFHRMYQRITKTTAILSDDATAASEIDRCIKTCIMTHGPVYLGVPANMATATIDASLLETPIDLSPELNDQDAENEVIDAVLHLIQNARNPIILSDACASRYDIKEEIKTLIDITQFPTYVTPMGKSSVNEQHPRYGGVYAGSISKPEVKKAVESADLILSIGSLLADMNTGNFSQSYSTKDIVEFHSTFTMIKNATFNGVQMKFVLQKLAEKVGDVVQNYVPVPIASKPSPNKPLDPLTPLAQQWLWKEVSTFLKEGDIVIAESGTPAFGINEVTLPTGTRCISQLLWGSIGYTVGACLGICLATQEIDPSRRVILFIGDGSLQLAVQELSTMIRWGLKPYLFVLNNDGYTIERLIHGPEAQYNDIQPWNHLQLLPDFGAKNYEAVRISTVGGWSQLTQDPEFNESSKIRLIELILPRLDSTDALVKQAKMITDINSKR</sequence>
<feature type="binding site" evidence="10">
    <location>
        <position position="473"/>
    </location>
    <ligand>
        <name>Mg(2+)</name>
        <dbReference type="ChEBI" id="CHEBI:18420"/>
    </ligand>
</feature>
<reference evidence="16" key="1">
    <citation type="journal article" date="2012" name="G3 (Bethesda)">
        <title>Pichia sorbitophila, an interspecies yeast hybrid reveals early steps of genome resolution following polyploidization.</title>
        <authorList>
            <person name="Leh Louis V."/>
            <person name="Despons L."/>
            <person name="Friedrich A."/>
            <person name="Martin T."/>
            <person name="Durrens P."/>
            <person name="Casaregola S."/>
            <person name="Neuveglise C."/>
            <person name="Fairhead C."/>
            <person name="Marck C."/>
            <person name="Cruz J.A."/>
            <person name="Straub M.L."/>
            <person name="Kugler V."/>
            <person name="Sacerdot C."/>
            <person name="Uzunov Z."/>
            <person name="Thierry A."/>
            <person name="Weiss S."/>
            <person name="Bleykasten C."/>
            <person name="De Montigny J."/>
            <person name="Jacques N."/>
            <person name="Jung P."/>
            <person name="Lemaire M."/>
            <person name="Mallet S."/>
            <person name="Morel G."/>
            <person name="Richard G.F."/>
            <person name="Sarkar A."/>
            <person name="Savel G."/>
            <person name="Schacherer J."/>
            <person name="Seret M.L."/>
            <person name="Talla E."/>
            <person name="Samson G."/>
            <person name="Jubin C."/>
            <person name="Poulain J."/>
            <person name="Vacherie B."/>
            <person name="Barbe V."/>
            <person name="Pelletier E."/>
            <person name="Sherman D.J."/>
            <person name="Westhof E."/>
            <person name="Weissenbach J."/>
            <person name="Baret P.V."/>
            <person name="Wincker P."/>
            <person name="Gaillardin C."/>
            <person name="Dujon B."/>
            <person name="Souciet J.L."/>
        </authorList>
    </citation>
    <scope>NUCLEOTIDE SEQUENCE [LARGE SCALE GENOMIC DNA]</scope>
    <source>
        <strain evidence="16">CBS 270.75 / DBVPG 7215 / KCTC 17166 / NRRL Y-17582</strain>
    </source>
</reference>
<dbReference type="InterPro" id="IPR047214">
    <property type="entry name" value="TPP_PDC_IPDC"/>
</dbReference>
<dbReference type="PANTHER" id="PTHR43452:SF30">
    <property type="entry name" value="PYRUVATE DECARBOXYLASE ISOZYME 1-RELATED"/>
    <property type="match status" value="1"/>
</dbReference>
<dbReference type="InterPro" id="IPR029061">
    <property type="entry name" value="THDP-binding"/>
</dbReference>
<evidence type="ECO:0000256" key="9">
    <source>
        <dbReference type="ARBA" id="ARBA00048578"/>
    </source>
</evidence>
<keyword evidence="6 10" id="KW-0460">Magnesium</keyword>
<feature type="domain" description="Thiamine pyrophosphate enzyme central" evidence="12">
    <location>
        <begin position="201"/>
        <end position="319"/>
    </location>
</feature>
<feature type="binding site" evidence="10">
    <location>
        <position position="444"/>
    </location>
    <ligand>
        <name>Mg(2+)</name>
        <dbReference type="ChEBI" id="CHEBI:18420"/>
    </ligand>
</feature>
<comment type="cofactor">
    <cofactor evidence="1">
        <name>thiamine diphosphate</name>
        <dbReference type="ChEBI" id="CHEBI:58937"/>
    </cofactor>
</comment>
<evidence type="ECO:0000259" key="14">
    <source>
        <dbReference type="Pfam" id="PF02776"/>
    </source>
</evidence>
<dbReference type="InParanoid" id="G8JRB5"/>
<dbReference type="CDD" id="cd02005">
    <property type="entry name" value="TPP_PDC_IPDC"/>
    <property type="match status" value="1"/>
</dbReference>
<dbReference type="GO" id="GO:0030976">
    <property type="term" value="F:thiamine pyrophosphate binding"/>
    <property type="evidence" value="ECO:0007669"/>
    <property type="project" value="InterPro"/>
</dbReference>
<evidence type="ECO:0000256" key="4">
    <source>
        <dbReference type="ARBA" id="ARBA00022723"/>
    </source>
</evidence>
<proteinExistence type="inferred from homology"/>
<dbReference type="InterPro" id="IPR012110">
    <property type="entry name" value="PDC/IPDC-like"/>
</dbReference>
<keyword evidence="7 11" id="KW-0786">Thiamine pyrophosphate</keyword>
<evidence type="ECO:0000256" key="6">
    <source>
        <dbReference type="ARBA" id="ARBA00022842"/>
    </source>
</evidence>
<dbReference type="GO" id="GO:0005634">
    <property type="term" value="C:nucleus"/>
    <property type="evidence" value="ECO:0007669"/>
    <property type="project" value="TreeGrafter"/>
</dbReference>
<evidence type="ECO:0000256" key="10">
    <source>
        <dbReference type="PIRSR" id="PIRSR036565-2"/>
    </source>
</evidence>
<dbReference type="FunFam" id="3.40.50.1220:FF:000018">
    <property type="entry name" value="Pyruvate decarboxylase isozyme"/>
    <property type="match status" value="1"/>
</dbReference>
<keyword evidence="4 10" id="KW-0479">Metal-binding</keyword>
<dbReference type="InterPro" id="IPR011766">
    <property type="entry name" value="TPP_enzyme_TPP-bd"/>
</dbReference>
<dbReference type="STRING" id="931890.G8JRB5"/>
<dbReference type="PANTHER" id="PTHR43452">
    <property type="entry name" value="PYRUVATE DECARBOXYLASE"/>
    <property type="match status" value="1"/>
</dbReference>
<feature type="domain" description="Thiamine pyrophosphate enzyme N-terminal TPP-binding" evidence="14">
    <location>
        <begin position="6"/>
        <end position="108"/>
    </location>
</feature>
<dbReference type="FunFam" id="3.40.50.970:FF:000019">
    <property type="entry name" value="Pyruvate decarboxylase isozyme"/>
    <property type="match status" value="1"/>
</dbReference>
<dbReference type="SUPFAM" id="SSF52467">
    <property type="entry name" value="DHS-like NAD/FAD-binding domain"/>
    <property type="match status" value="1"/>
</dbReference>
<dbReference type="CDD" id="cd07038">
    <property type="entry name" value="TPP_PYR_PDC_IPDC_like"/>
    <property type="match status" value="1"/>
</dbReference>
<evidence type="ECO:0000313" key="15">
    <source>
        <dbReference type="EMBL" id="AET38684.1"/>
    </source>
</evidence>
<keyword evidence="5" id="KW-0210">Decarboxylase</keyword>
<dbReference type="GO" id="GO:0005829">
    <property type="term" value="C:cytosol"/>
    <property type="evidence" value="ECO:0007669"/>
    <property type="project" value="TreeGrafter"/>
</dbReference>
<dbReference type="InterPro" id="IPR012000">
    <property type="entry name" value="Thiamin_PyroP_enz_cen_dom"/>
</dbReference>
<evidence type="ECO:0000256" key="8">
    <source>
        <dbReference type="ARBA" id="ARBA00023239"/>
    </source>
</evidence>
<organism evidence="15 16">
    <name type="scientific">Eremothecium cymbalariae (strain CBS 270.75 / DBVPG 7215 / KCTC 17166 / NRRL Y-17582)</name>
    <name type="common">Yeast</name>
    <dbReference type="NCBI Taxonomy" id="931890"/>
    <lineage>
        <taxon>Eukaryota</taxon>
        <taxon>Fungi</taxon>
        <taxon>Dikarya</taxon>
        <taxon>Ascomycota</taxon>
        <taxon>Saccharomycotina</taxon>
        <taxon>Saccharomycetes</taxon>
        <taxon>Saccharomycetales</taxon>
        <taxon>Saccharomycetaceae</taxon>
        <taxon>Eremothecium</taxon>
    </lineage>
</organism>
<keyword evidence="16" id="KW-1185">Reference proteome</keyword>
<feature type="binding site" evidence="10">
    <location>
        <position position="471"/>
    </location>
    <ligand>
        <name>Mg(2+)</name>
        <dbReference type="ChEBI" id="CHEBI:18420"/>
    </ligand>
</feature>
<name>G8JRB5_ERECY</name>
<comment type="catalytic activity">
    <reaction evidence="9">
        <text>pyruvate + H(+) = acetaldehyde + CO2</text>
        <dbReference type="Rhea" id="RHEA:45484"/>
        <dbReference type="ChEBI" id="CHEBI:15343"/>
        <dbReference type="ChEBI" id="CHEBI:15361"/>
        <dbReference type="ChEBI" id="CHEBI:15378"/>
        <dbReference type="ChEBI" id="CHEBI:16526"/>
    </reaction>
</comment>
<evidence type="ECO:0000259" key="12">
    <source>
        <dbReference type="Pfam" id="PF00205"/>
    </source>
</evidence>